<dbReference type="AlphaFoldDB" id="A0A1I4F7W9"/>
<evidence type="ECO:0000256" key="1">
    <source>
        <dbReference type="ARBA" id="ARBA00006987"/>
    </source>
</evidence>
<comment type="similarity">
    <text evidence="1">Belongs to the UPF0065 (bug) family.</text>
</comment>
<gene>
    <name evidence="3" type="ORF">SAMN02745775_1237</name>
</gene>
<protein>
    <submittedName>
        <fullName evidence="3">Tripartite-type tricarboxylate transporter, receptor component TctC</fullName>
    </submittedName>
</protein>
<dbReference type="InterPro" id="IPR005064">
    <property type="entry name" value="BUG"/>
</dbReference>
<keyword evidence="3" id="KW-0675">Receptor</keyword>
<dbReference type="Gene3D" id="3.40.190.150">
    <property type="entry name" value="Bordetella uptake gene, domain 1"/>
    <property type="match status" value="1"/>
</dbReference>
<feature type="chain" id="PRO_5011607039" evidence="2">
    <location>
        <begin position="25"/>
        <end position="323"/>
    </location>
</feature>
<dbReference type="InterPro" id="IPR042100">
    <property type="entry name" value="Bug_dom1"/>
</dbReference>
<dbReference type="EMBL" id="FOSQ01000023">
    <property type="protein sequence ID" value="SFL12896.1"/>
    <property type="molecule type" value="Genomic_DNA"/>
</dbReference>
<feature type="signal peptide" evidence="2">
    <location>
        <begin position="1"/>
        <end position="24"/>
    </location>
</feature>
<dbReference type="RefSeq" id="WP_092963305.1">
    <property type="nucleotide sequence ID" value="NZ_FOSQ01000023.1"/>
</dbReference>
<dbReference type="PIRSF" id="PIRSF017082">
    <property type="entry name" value="YflP"/>
    <property type="match status" value="1"/>
</dbReference>
<dbReference type="Pfam" id="PF03401">
    <property type="entry name" value="TctC"/>
    <property type="match status" value="1"/>
</dbReference>
<keyword evidence="2" id="KW-0732">Signal</keyword>
<dbReference type="OrthoDB" id="7253743at2"/>
<dbReference type="Gene3D" id="3.40.190.10">
    <property type="entry name" value="Periplasmic binding protein-like II"/>
    <property type="match status" value="1"/>
</dbReference>
<dbReference type="SUPFAM" id="SSF53850">
    <property type="entry name" value="Periplasmic binding protein-like II"/>
    <property type="match status" value="1"/>
</dbReference>
<keyword evidence="4" id="KW-1185">Reference proteome</keyword>
<reference evidence="3 4" key="1">
    <citation type="submission" date="2016-10" db="EMBL/GenBank/DDBJ databases">
        <authorList>
            <person name="de Groot N.N."/>
        </authorList>
    </citation>
    <scope>NUCLEOTIDE SEQUENCE [LARGE SCALE GENOMIC DNA]</scope>
    <source>
        <strain evidence="3 4">DSM 19981</strain>
    </source>
</reference>
<evidence type="ECO:0000313" key="4">
    <source>
        <dbReference type="Proteomes" id="UP000199473"/>
    </source>
</evidence>
<sequence>MHRRSLLACAAGLPLVPLALPALAQLRPWPDRPLRLVVPFPPGGAIDAMARILAGPMAEALRQPVVVENRPGTGGTTGTGAAAQATDGHTLLMVSIAHAVNPALYPRLPYAEADFVPVGPVAVVPNSLVAPAVRPWRSVAELVAEARRRPGALTYASAGSGTSIHLAGALFADLAGISIEHVSYRGSAPAVTDLVAGRVDMMFDSVTSAGPHIASGRLVPLVVTTAQRIVAFPDLPTMAEAGVPGFAVDPWFAMLAPRALPAAARPPLSALLSRLLADPAVAERLARIGAEPMTGDAGTLARLLADETARWGVFIRRAGIQPE</sequence>
<dbReference type="PANTHER" id="PTHR42928:SF5">
    <property type="entry name" value="BLR1237 PROTEIN"/>
    <property type="match status" value="1"/>
</dbReference>
<name>A0A1I4F7W9_9PROT</name>
<accession>A0A1I4F7W9</accession>
<dbReference type="STRING" id="1123062.SAMN02745775_1237"/>
<dbReference type="PANTHER" id="PTHR42928">
    <property type="entry name" value="TRICARBOXYLATE-BINDING PROTEIN"/>
    <property type="match status" value="1"/>
</dbReference>
<dbReference type="Proteomes" id="UP000199473">
    <property type="component" value="Unassembled WGS sequence"/>
</dbReference>
<organism evidence="3 4">
    <name type="scientific">Falsiroseomonas stagni DSM 19981</name>
    <dbReference type="NCBI Taxonomy" id="1123062"/>
    <lineage>
        <taxon>Bacteria</taxon>
        <taxon>Pseudomonadati</taxon>
        <taxon>Pseudomonadota</taxon>
        <taxon>Alphaproteobacteria</taxon>
        <taxon>Acetobacterales</taxon>
        <taxon>Roseomonadaceae</taxon>
        <taxon>Falsiroseomonas</taxon>
    </lineage>
</organism>
<evidence type="ECO:0000313" key="3">
    <source>
        <dbReference type="EMBL" id="SFL12896.1"/>
    </source>
</evidence>
<proteinExistence type="inferred from homology"/>
<evidence type="ECO:0000256" key="2">
    <source>
        <dbReference type="SAM" id="SignalP"/>
    </source>
</evidence>